<protein>
    <submittedName>
        <fullName evidence="1">Uncharacterized protein</fullName>
    </submittedName>
</protein>
<organism evidence="1 2">
    <name type="scientific">Buttiauxella gaviniae ATCC 51604</name>
    <dbReference type="NCBI Taxonomy" id="1354253"/>
    <lineage>
        <taxon>Bacteria</taxon>
        <taxon>Pseudomonadati</taxon>
        <taxon>Pseudomonadota</taxon>
        <taxon>Gammaproteobacteria</taxon>
        <taxon>Enterobacterales</taxon>
        <taxon>Enterobacteriaceae</taxon>
        <taxon>Buttiauxella</taxon>
    </lineage>
</organism>
<proteinExistence type="predicted"/>
<gene>
    <name evidence="1" type="ORF">M977_04708</name>
</gene>
<dbReference type="AlphaFoldDB" id="A0A1B7HJ78"/>
<name>A0A1B7HJ78_9ENTR</name>
<dbReference type="Proteomes" id="UP000078504">
    <property type="component" value="Unassembled WGS sequence"/>
</dbReference>
<reference evidence="1 2" key="1">
    <citation type="submission" date="2016-04" db="EMBL/GenBank/DDBJ databases">
        <title>ATOL: Assembling a taxonomically balanced genome-scale reconstruction of the evolutionary history of the Enterobacteriaceae.</title>
        <authorList>
            <person name="Plunkett G.III."/>
            <person name="Neeno-Eckwall E.C."/>
            <person name="Glasner J.D."/>
            <person name="Perna N.T."/>
        </authorList>
    </citation>
    <scope>NUCLEOTIDE SEQUENCE [LARGE SCALE GENOMIC DNA]</scope>
    <source>
        <strain evidence="1 2">ATCC 51604</strain>
    </source>
</reference>
<evidence type="ECO:0000313" key="2">
    <source>
        <dbReference type="Proteomes" id="UP000078504"/>
    </source>
</evidence>
<dbReference type="EMBL" id="LXEP01000068">
    <property type="protein sequence ID" value="OAT15672.1"/>
    <property type="molecule type" value="Genomic_DNA"/>
</dbReference>
<evidence type="ECO:0000313" key="1">
    <source>
        <dbReference type="EMBL" id="OAT15672.1"/>
    </source>
</evidence>
<accession>A0A1B7HJ78</accession>
<dbReference type="RefSeq" id="WP_064519576.1">
    <property type="nucleotide sequence ID" value="NZ_LXEP01000068.1"/>
</dbReference>
<dbReference type="PATRIC" id="fig|1354253.4.peg.4892"/>
<comment type="caution">
    <text evidence="1">The sequence shown here is derived from an EMBL/GenBank/DDBJ whole genome shotgun (WGS) entry which is preliminary data.</text>
</comment>
<sequence>MKNPEELVPMDGPIFNMTDYLAAILDRYKADAITRNQAVTLLLDFMADMAAAEEGRFGGDEDEIH</sequence>